<accession>A0AAV4WLM1</accession>
<evidence type="ECO:0000313" key="2">
    <source>
        <dbReference type="EMBL" id="GIY82443.1"/>
    </source>
</evidence>
<evidence type="ECO:0000313" key="3">
    <source>
        <dbReference type="Proteomes" id="UP001054837"/>
    </source>
</evidence>
<dbReference type="EMBL" id="BPLQ01014724">
    <property type="protein sequence ID" value="GIY82443.1"/>
    <property type="molecule type" value="Genomic_DNA"/>
</dbReference>
<comment type="caution">
    <text evidence="2">The sequence shown here is derived from an EMBL/GenBank/DDBJ whole genome shotgun (WGS) entry which is preliminary data.</text>
</comment>
<protein>
    <submittedName>
        <fullName evidence="2">Uncharacterized protein</fullName>
    </submittedName>
</protein>
<dbReference type="AlphaFoldDB" id="A0AAV4WLM1"/>
<gene>
    <name evidence="2" type="ORF">CDAR_548471</name>
</gene>
<reference evidence="2 3" key="1">
    <citation type="submission" date="2021-06" db="EMBL/GenBank/DDBJ databases">
        <title>Caerostris darwini draft genome.</title>
        <authorList>
            <person name="Kono N."/>
            <person name="Arakawa K."/>
        </authorList>
    </citation>
    <scope>NUCLEOTIDE SEQUENCE [LARGE SCALE GENOMIC DNA]</scope>
</reference>
<organism evidence="2 3">
    <name type="scientific">Caerostris darwini</name>
    <dbReference type="NCBI Taxonomy" id="1538125"/>
    <lineage>
        <taxon>Eukaryota</taxon>
        <taxon>Metazoa</taxon>
        <taxon>Ecdysozoa</taxon>
        <taxon>Arthropoda</taxon>
        <taxon>Chelicerata</taxon>
        <taxon>Arachnida</taxon>
        <taxon>Araneae</taxon>
        <taxon>Araneomorphae</taxon>
        <taxon>Entelegynae</taxon>
        <taxon>Araneoidea</taxon>
        <taxon>Araneidae</taxon>
        <taxon>Caerostris</taxon>
    </lineage>
</organism>
<feature type="compositionally biased region" description="Basic and acidic residues" evidence="1">
    <location>
        <begin position="1"/>
        <end position="10"/>
    </location>
</feature>
<feature type="region of interest" description="Disordered" evidence="1">
    <location>
        <begin position="1"/>
        <end position="74"/>
    </location>
</feature>
<keyword evidence="3" id="KW-1185">Reference proteome</keyword>
<proteinExistence type="predicted"/>
<evidence type="ECO:0000256" key="1">
    <source>
        <dbReference type="SAM" id="MobiDB-lite"/>
    </source>
</evidence>
<dbReference type="Proteomes" id="UP001054837">
    <property type="component" value="Unassembled WGS sequence"/>
</dbReference>
<sequence length="105" mass="11555">MHHVDEEAHEINNPPPLQEGAGRGHGVGVTHEWSRGGQRTLGARREGGARRRRGLFWEGGPLPRGKQKRARGVGAPFLGQWGDDLCKERGRLAFSSSLAHSCRNK</sequence>
<name>A0AAV4WLM1_9ARAC</name>